<sequence>MQTTLTPEFWRMFFTTLLLAMAVLGLVLVAALERYELHRRRGHRPRASVHALPRERKSSDAERRNAA</sequence>
<dbReference type="Proteomes" id="UP000642284">
    <property type="component" value="Unassembled WGS sequence"/>
</dbReference>
<proteinExistence type="predicted"/>
<evidence type="ECO:0000313" key="3">
    <source>
        <dbReference type="EMBL" id="MBC9715918.1"/>
    </source>
</evidence>
<feature type="transmembrane region" description="Helical" evidence="2">
    <location>
        <begin position="12"/>
        <end position="32"/>
    </location>
</feature>
<name>A0ABR7SNN8_9ACTN</name>
<keyword evidence="2" id="KW-0812">Transmembrane</keyword>
<dbReference type="RefSeq" id="WP_187816357.1">
    <property type="nucleotide sequence ID" value="NZ_JACTVJ010000012.1"/>
</dbReference>
<evidence type="ECO:0000256" key="2">
    <source>
        <dbReference type="SAM" id="Phobius"/>
    </source>
</evidence>
<reference evidence="3 4" key="1">
    <citation type="submission" date="2020-08" db="EMBL/GenBank/DDBJ databases">
        <title>Genemic of Streptomyces polyaspartic.</title>
        <authorList>
            <person name="Liu W."/>
        </authorList>
    </citation>
    <scope>NUCLEOTIDE SEQUENCE [LARGE SCALE GENOMIC DNA]</scope>
    <source>
        <strain evidence="3 4">TRM66268-LWL</strain>
    </source>
</reference>
<keyword evidence="2" id="KW-0472">Membrane</keyword>
<protein>
    <submittedName>
        <fullName evidence="3">Uncharacterized protein</fullName>
    </submittedName>
</protein>
<organism evidence="3 4">
    <name type="scientific">Streptomyces polyasparticus</name>
    <dbReference type="NCBI Taxonomy" id="2767826"/>
    <lineage>
        <taxon>Bacteria</taxon>
        <taxon>Bacillati</taxon>
        <taxon>Actinomycetota</taxon>
        <taxon>Actinomycetes</taxon>
        <taxon>Kitasatosporales</taxon>
        <taxon>Streptomycetaceae</taxon>
        <taxon>Streptomyces</taxon>
    </lineage>
</organism>
<gene>
    <name evidence="3" type="ORF">H9Y04_25590</name>
</gene>
<accession>A0ABR7SNN8</accession>
<feature type="compositionally biased region" description="Basic and acidic residues" evidence="1">
    <location>
        <begin position="52"/>
        <end position="67"/>
    </location>
</feature>
<evidence type="ECO:0000256" key="1">
    <source>
        <dbReference type="SAM" id="MobiDB-lite"/>
    </source>
</evidence>
<keyword evidence="2" id="KW-1133">Transmembrane helix</keyword>
<feature type="region of interest" description="Disordered" evidence="1">
    <location>
        <begin position="40"/>
        <end position="67"/>
    </location>
</feature>
<dbReference type="EMBL" id="JACTVJ010000012">
    <property type="protein sequence ID" value="MBC9715918.1"/>
    <property type="molecule type" value="Genomic_DNA"/>
</dbReference>
<comment type="caution">
    <text evidence="3">The sequence shown here is derived from an EMBL/GenBank/DDBJ whole genome shotgun (WGS) entry which is preliminary data.</text>
</comment>
<keyword evidence="4" id="KW-1185">Reference proteome</keyword>
<evidence type="ECO:0000313" key="4">
    <source>
        <dbReference type="Proteomes" id="UP000642284"/>
    </source>
</evidence>